<evidence type="ECO:0000313" key="3">
    <source>
        <dbReference type="Proteomes" id="UP000030747"/>
    </source>
</evidence>
<dbReference type="OrthoDB" id="348507at2759"/>
<reference evidence="2" key="1">
    <citation type="submission" date="2013-10" db="EMBL/GenBank/DDBJ databases">
        <title>Genomic analysis of the causative agents of coccidiosis in chickens.</title>
        <authorList>
            <person name="Reid A.J."/>
            <person name="Blake D."/>
            <person name="Billington K."/>
            <person name="Browne H."/>
            <person name="Dunn M."/>
            <person name="Hung S."/>
            <person name="Kawahara F."/>
            <person name="Miranda-Saavedra D."/>
            <person name="Mourier T."/>
            <person name="Nagra H."/>
            <person name="Otto T.D."/>
            <person name="Rawlings N."/>
            <person name="Sanchez A."/>
            <person name="Sanders M."/>
            <person name="Subramaniam C."/>
            <person name="Tay Y."/>
            <person name="Dear P."/>
            <person name="Doerig C."/>
            <person name="Gruber A."/>
            <person name="Parkinson J."/>
            <person name="Shirley M."/>
            <person name="Wan K.L."/>
            <person name="Berriman M."/>
            <person name="Tomley F."/>
            <person name="Pain A."/>
        </authorList>
    </citation>
    <scope>NUCLEOTIDE SEQUENCE [LARGE SCALE GENOMIC DNA]</scope>
    <source>
        <strain evidence="2">Houghton</strain>
    </source>
</reference>
<reference evidence="2" key="2">
    <citation type="submission" date="2013-10" db="EMBL/GenBank/DDBJ databases">
        <authorList>
            <person name="Aslett M."/>
        </authorList>
    </citation>
    <scope>NUCLEOTIDE SEQUENCE [LARGE SCALE GENOMIC DNA]</scope>
    <source>
        <strain evidence="2">Houghton</strain>
    </source>
</reference>
<evidence type="ECO:0000256" key="1">
    <source>
        <dbReference type="SAM" id="MobiDB-lite"/>
    </source>
</evidence>
<evidence type="ECO:0000313" key="2">
    <source>
        <dbReference type="EMBL" id="CDJ40791.1"/>
    </source>
</evidence>
<keyword evidence="2" id="KW-0547">Nucleotide-binding</keyword>
<dbReference type="InterPro" id="IPR027417">
    <property type="entry name" value="P-loop_NTPase"/>
</dbReference>
<gene>
    <name evidence="2" type="ORF">ETH_00033570</name>
</gene>
<dbReference type="GeneID" id="25255780"/>
<dbReference type="VEuPathDB" id="ToxoDB:ETH_00033570"/>
<dbReference type="RefSeq" id="XP_013231541.1">
    <property type="nucleotide sequence ID" value="XM_013376087.1"/>
</dbReference>
<keyword evidence="2" id="KW-0347">Helicase</keyword>
<dbReference type="Gene3D" id="3.40.50.300">
    <property type="entry name" value="P-loop containing nucleotide triphosphate hydrolases"/>
    <property type="match status" value="1"/>
</dbReference>
<dbReference type="VEuPathDB" id="ToxoDB:ETH2_0618700"/>
<organism evidence="2 3">
    <name type="scientific">Eimeria tenella</name>
    <name type="common">Coccidian parasite</name>
    <dbReference type="NCBI Taxonomy" id="5802"/>
    <lineage>
        <taxon>Eukaryota</taxon>
        <taxon>Sar</taxon>
        <taxon>Alveolata</taxon>
        <taxon>Apicomplexa</taxon>
        <taxon>Conoidasida</taxon>
        <taxon>Coccidia</taxon>
        <taxon>Eucoccidiorida</taxon>
        <taxon>Eimeriorina</taxon>
        <taxon>Eimeriidae</taxon>
        <taxon>Eimeria</taxon>
    </lineage>
</organism>
<dbReference type="GO" id="GO:0004386">
    <property type="term" value="F:helicase activity"/>
    <property type="evidence" value="ECO:0007669"/>
    <property type="project" value="UniProtKB-KW"/>
</dbReference>
<proteinExistence type="predicted"/>
<dbReference type="AlphaFoldDB" id="U6KS41"/>
<feature type="region of interest" description="Disordered" evidence="1">
    <location>
        <begin position="103"/>
        <end position="126"/>
    </location>
</feature>
<sequence length="209" mass="22575">MLLKLLRCSREWTQLSKRNLLLQQLQQLVVEEADALCDSFYAKELHFILSLVKQQRGFSSSSSSSSSSSKKGVQLVFVGAANSGALVSFLRSFRPDGSETEFLLRGTDSSSSSSSSDSSSSSSSSSSSLYEELTLVSSGGLHLLPARCQQQFVAIDSTGGLLQLLEAVGPPSQQEKQQQQQQQQCQTVVFCNTLSACRPSAARSRAVVH</sequence>
<dbReference type="Proteomes" id="UP000030747">
    <property type="component" value="Unassembled WGS sequence"/>
</dbReference>
<dbReference type="EMBL" id="HG675274">
    <property type="protein sequence ID" value="CDJ40791.1"/>
    <property type="molecule type" value="Genomic_DNA"/>
</dbReference>
<protein>
    <submittedName>
        <fullName evidence="2">ATP-dependent RNA helicase, putative</fullName>
    </submittedName>
</protein>
<name>U6KS41_EIMTE</name>
<keyword evidence="2" id="KW-0067">ATP-binding</keyword>
<keyword evidence="3" id="KW-1185">Reference proteome</keyword>
<keyword evidence="2" id="KW-0378">Hydrolase</keyword>
<feature type="compositionally biased region" description="Low complexity" evidence="1">
    <location>
        <begin position="108"/>
        <end position="126"/>
    </location>
</feature>
<accession>U6KS41</accession>